<protein>
    <recommendedName>
        <fullName evidence="2">AAA+ ATPase domain-containing protein</fullName>
    </recommendedName>
</protein>
<dbReference type="GO" id="GO:0016887">
    <property type="term" value="F:ATP hydrolysis activity"/>
    <property type="evidence" value="ECO:0007669"/>
    <property type="project" value="InterPro"/>
</dbReference>
<dbReference type="InterPro" id="IPR003959">
    <property type="entry name" value="ATPase_AAA_core"/>
</dbReference>
<comment type="caution">
    <text evidence="3">The sequence shown here is derived from an EMBL/GenBank/DDBJ whole genome shotgun (WGS) entry which is preliminary data.</text>
</comment>
<sequence length="1212" mass="134449">MPYPAPTLLGLAGFYHGIVITHTPRNETQATITDDSIPHDLHSLGSGSFQRPGSSTVQDIGNGPSIGEDGVCAPINPSVATLDDDPNSTRRKRRKTKEWDNSTSMRDSQKTQEQPMETNTLPGPGEASHNDLPEHITPGVTGTTSSRLEYLSPATGIAKVLPAVYKTSIVEGQGGTKPSDSIKEKETPKRKTLKLNPNGKLLSSPILNDAANGTRKKQGARRGRPPNQKNIQEDKKLVIMKYGGEGNSKDRIGQLIDDIANGRRKHGVPEHPASAVHEEKGSPKPTHPFFLKKLSQKIEVLSSSKHQDPTSEIEVKNQDSEKTREKTRFTSWGGSDSSFQPFKRRTSKFPESIHPLWPPRGLAHVRGIETGDHPSWRSTTNMLNRDRKKDKTAVVGINDNEDVLLQCMRDFHTANYGWHLSPGTTPPQALRIPGKRATSGQALREAMIYELSESTSGFLREERTQKKLSHPAISKIASSMDNSMTAFDLGEFESLLWSHKYSPSSADEVLQIGREAFMLRDWLRHLMVSAVETGKPGKANQKPDREKRNKRRKKADKLGGFIVSSSDEEFEMNEIPESEDELAGDVTVQSKRTVVRPGDLTGNMKSGTERSRMSNAILLSGPSGCGKTASIHAVAKELGFEIFEINAGNRRSAKDILERVGDMTQNHLVQNLNRTSNVSRSQSPEGCLQSAYHDDGNQNKMMSFFKPLSARNTKRHASQTAQQGSMQKPDLTHPPSQKQSLILLEEADVLFEEDKQFWSGVMTLIFQSKRPIVITCNDESLIPLEDIPLYAILRYRAPPADLVADYLLLIAASEGHMLQREAVSGLYSASGKDLRRSIMDLNFWCQMGVGSEKSGLDWIIDRWPPGTNVDEDGHPLRMISLNTYEPYMGWFNRDIILASSPLNSEVELGKESLDWWQLSVQDSETISDLTEPDSRCPEREVLVSQSSHAQLDALFHESDYADARSVLDIICSNCSPDFKKDAVDVSMPPISDKQRVNYIEGYRLLHADLQPDYSPLSGILCTTFDALMRNVFRSGSRLGDESLQAARILSKTTKLQSTAPSGKKFLEAFQPIMRANYVFPPPTGRLAPSFENGIAPIAEDLAPYVRAIMAFDLRLEQYRFKLSGLLSQGVTCTKRMRKTRASRAALEGGDKASTRKERWFDMDANPSRILSTGKSEWQDILVQQGYFQVGSVEDQSRDSGGNTSDSSGTGGF</sequence>
<feature type="compositionally biased region" description="Basic and acidic residues" evidence="1">
    <location>
        <begin position="305"/>
        <end position="328"/>
    </location>
</feature>
<feature type="region of interest" description="Disordered" evidence="1">
    <location>
        <begin position="1191"/>
        <end position="1212"/>
    </location>
</feature>
<feature type="compositionally biased region" description="Low complexity" evidence="1">
    <location>
        <begin position="1198"/>
        <end position="1212"/>
    </location>
</feature>
<proteinExistence type="predicted"/>
<feature type="compositionally biased region" description="Polar residues" evidence="1">
    <location>
        <begin position="45"/>
        <end position="59"/>
    </location>
</feature>
<dbReference type="AlphaFoldDB" id="A0A507QL50"/>
<dbReference type="STRING" id="5098.A0A507QL50"/>
<dbReference type="Proteomes" id="UP000319663">
    <property type="component" value="Unassembled WGS sequence"/>
</dbReference>
<dbReference type="GO" id="GO:0003677">
    <property type="term" value="F:DNA binding"/>
    <property type="evidence" value="ECO:0007669"/>
    <property type="project" value="TreeGrafter"/>
</dbReference>
<evidence type="ECO:0000313" key="3">
    <source>
        <dbReference type="EMBL" id="TQB69238.1"/>
    </source>
</evidence>
<reference evidence="3 4" key="1">
    <citation type="submission" date="2019-06" db="EMBL/GenBank/DDBJ databases">
        <title>Wine fermentation using esterase from Monascus purpureus.</title>
        <authorList>
            <person name="Geng C."/>
            <person name="Zhang Y."/>
        </authorList>
    </citation>
    <scope>NUCLEOTIDE SEQUENCE [LARGE SCALE GENOMIC DNA]</scope>
    <source>
        <strain evidence="3">HQ1</strain>
    </source>
</reference>
<dbReference type="SMART" id="SM00382">
    <property type="entry name" value="AAA"/>
    <property type="match status" value="1"/>
</dbReference>
<feature type="compositionally biased region" description="Basic and acidic residues" evidence="1">
    <location>
        <begin position="180"/>
        <end position="189"/>
    </location>
</feature>
<keyword evidence="4" id="KW-1185">Reference proteome</keyword>
<dbReference type="GO" id="GO:0005524">
    <property type="term" value="F:ATP binding"/>
    <property type="evidence" value="ECO:0007669"/>
    <property type="project" value="InterPro"/>
</dbReference>
<dbReference type="PANTHER" id="PTHR23389:SF21">
    <property type="entry name" value="ATPASE FAMILY AAA DOMAIN-CONTAINING PROTEIN 5"/>
    <property type="match status" value="1"/>
</dbReference>
<dbReference type="CDD" id="cd00009">
    <property type="entry name" value="AAA"/>
    <property type="match status" value="1"/>
</dbReference>
<feature type="compositionally biased region" description="Basic residues" evidence="1">
    <location>
        <begin position="214"/>
        <end position="224"/>
    </location>
</feature>
<dbReference type="GO" id="GO:0005634">
    <property type="term" value="C:nucleus"/>
    <property type="evidence" value="ECO:0007669"/>
    <property type="project" value="TreeGrafter"/>
</dbReference>
<dbReference type="Gene3D" id="3.40.50.300">
    <property type="entry name" value="P-loop containing nucleotide triphosphate hydrolases"/>
    <property type="match status" value="1"/>
</dbReference>
<gene>
    <name evidence="3" type="ORF">MPDQ_002142</name>
</gene>
<evidence type="ECO:0000313" key="4">
    <source>
        <dbReference type="Proteomes" id="UP000319663"/>
    </source>
</evidence>
<feature type="region of interest" description="Disordered" evidence="1">
    <location>
        <begin position="675"/>
        <end position="695"/>
    </location>
</feature>
<accession>A0A507QL50</accession>
<dbReference type="SUPFAM" id="SSF52540">
    <property type="entry name" value="P-loop containing nucleoside triphosphate hydrolases"/>
    <property type="match status" value="1"/>
</dbReference>
<dbReference type="Pfam" id="PF00004">
    <property type="entry name" value="AAA"/>
    <property type="match status" value="1"/>
</dbReference>
<feature type="region of interest" description="Disordered" evidence="1">
    <location>
        <begin position="264"/>
        <end position="284"/>
    </location>
</feature>
<feature type="region of interest" description="Disordered" evidence="1">
    <location>
        <begin position="171"/>
        <end position="236"/>
    </location>
</feature>
<feature type="compositionally biased region" description="Polar residues" evidence="1">
    <location>
        <begin position="675"/>
        <end position="684"/>
    </location>
</feature>
<feature type="compositionally biased region" description="Polar residues" evidence="1">
    <location>
        <begin position="101"/>
        <end position="121"/>
    </location>
</feature>
<feature type="domain" description="AAA+ ATPase" evidence="2">
    <location>
        <begin position="613"/>
        <end position="808"/>
    </location>
</feature>
<dbReference type="InterPro" id="IPR027417">
    <property type="entry name" value="P-loop_NTPase"/>
</dbReference>
<dbReference type="PANTHER" id="PTHR23389">
    <property type="entry name" value="CHROMOSOME TRANSMISSION FIDELITY FACTOR 18"/>
    <property type="match status" value="1"/>
</dbReference>
<feature type="region of interest" description="Disordered" evidence="1">
    <location>
        <begin position="45"/>
        <end position="145"/>
    </location>
</feature>
<feature type="region of interest" description="Disordered" evidence="1">
    <location>
        <begin position="712"/>
        <end position="735"/>
    </location>
</feature>
<dbReference type="EMBL" id="VIFY01000164">
    <property type="protein sequence ID" value="TQB69238.1"/>
    <property type="molecule type" value="Genomic_DNA"/>
</dbReference>
<evidence type="ECO:0000259" key="2">
    <source>
        <dbReference type="SMART" id="SM00382"/>
    </source>
</evidence>
<feature type="compositionally biased region" description="Polar residues" evidence="1">
    <location>
        <begin position="329"/>
        <end position="340"/>
    </location>
</feature>
<dbReference type="InterPro" id="IPR003593">
    <property type="entry name" value="AAA+_ATPase"/>
</dbReference>
<organism evidence="3 4">
    <name type="scientific">Monascus purpureus</name>
    <name type="common">Red mold</name>
    <name type="synonym">Monascus anka</name>
    <dbReference type="NCBI Taxonomy" id="5098"/>
    <lineage>
        <taxon>Eukaryota</taxon>
        <taxon>Fungi</taxon>
        <taxon>Dikarya</taxon>
        <taxon>Ascomycota</taxon>
        <taxon>Pezizomycotina</taxon>
        <taxon>Eurotiomycetes</taxon>
        <taxon>Eurotiomycetidae</taxon>
        <taxon>Eurotiales</taxon>
        <taxon>Aspergillaceae</taxon>
        <taxon>Monascus</taxon>
    </lineage>
</organism>
<feature type="region of interest" description="Disordered" evidence="1">
    <location>
        <begin position="300"/>
        <end position="342"/>
    </location>
</feature>
<evidence type="ECO:0000256" key="1">
    <source>
        <dbReference type="SAM" id="MobiDB-lite"/>
    </source>
</evidence>
<feature type="region of interest" description="Disordered" evidence="1">
    <location>
        <begin position="533"/>
        <end position="558"/>
    </location>
</feature>
<name>A0A507QL50_MONPU</name>